<dbReference type="Proteomes" id="UP001600064">
    <property type="component" value="Unassembled WGS sequence"/>
</dbReference>
<evidence type="ECO:0000313" key="7">
    <source>
        <dbReference type="Proteomes" id="UP001600064"/>
    </source>
</evidence>
<name>A0ABR4D5Y3_9PEZI</name>
<dbReference type="PANTHER" id="PTHR11785">
    <property type="entry name" value="AMINO ACID TRANSPORTER"/>
    <property type="match status" value="1"/>
</dbReference>
<keyword evidence="7" id="KW-1185">Reference proteome</keyword>
<gene>
    <name evidence="6" type="ORF">VTJ83DRAFT_6878</name>
</gene>
<protein>
    <recommendedName>
        <fullName evidence="8">High-affinity methionine permease</fullName>
    </recommendedName>
</protein>
<evidence type="ECO:0000256" key="5">
    <source>
        <dbReference type="SAM" id="Phobius"/>
    </source>
</evidence>
<feature type="transmembrane region" description="Helical" evidence="5">
    <location>
        <begin position="433"/>
        <end position="458"/>
    </location>
</feature>
<organism evidence="6 7">
    <name type="scientific">Remersonia thermophila</name>
    <dbReference type="NCBI Taxonomy" id="72144"/>
    <lineage>
        <taxon>Eukaryota</taxon>
        <taxon>Fungi</taxon>
        <taxon>Dikarya</taxon>
        <taxon>Ascomycota</taxon>
        <taxon>Pezizomycotina</taxon>
        <taxon>Sordariomycetes</taxon>
        <taxon>Sordariomycetidae</taxon>
        <taxon>Sordariales</taxon>
        <taxon>Sordariales incertae sedis</taxon>
        <taxon>Remersonia</taxon>
    </lineage>
</organism>
<keyword evidence="3 5" id="KW-1133">Transmembrane helix</keyword>
<feature type="transmembrane region" description="Helical" evidence="5">
    <location>
        <begin position="150"/>
        <end position="178"/>
    </location>
</feature>
<evidence type="ECO:0000256" key="1">
    <source>
        <dbReference type="ARBA" id="ARBA00004141"/>
    </source>
</evidence>
<sequence>MDPETTPGAAAVVATGVEAGTQARWRRGLDDADYEELNRARADRSAIVEEIPVDDSSLGGFSVACLIFNRTIGSGIFNSPAVVFANTQSIGGGILLWLYGALTALSGLVLYVELGLTVPRWTLQNGQKISTPRSGGELVYLNYFLKVPKYLATCLFGVSFLVFGNTATNCVAFAVAVLQAARTQLDAGRIIGVALAVNTLACLLHSMSRKLGIYLNNLFGTAKLLMLIVMIVLGLRYMDRSVSDVNYSVETSFARTPATPTGVYRYAEAAAFVIFPFCGFNQANYVLAEIREPRRNFARTATLGVGLLCVLYIWLNCLYAAIIPRDVLLEPDRDIPVEFFTRTVGRGGSAEVLARVESACGALRALSALGNVIVFTFTVAKVKQEVAKEGVLPWSLYIASSYDFSLRRGWPFFRRLPDHEADHRLHSAKTPAAALLLHWTVTALLIVAAVAGTARTVVDDDGREGPARGLAHLPGYSLLAMAYTYGLDLIWFTVVGAGMLRLRLWPGSTWRRKSPVPHWLGVSAAALFTVACAFPLVALWIPDLPAQPHLARSNGLVPWYAGQTASLAILAFALLYWVAFRLYLRQRRARHGEVLVVMRTPVFKKERTVQGTGGRAGGDVEWGVRDRLVLLYEIIRLQWWVPENEARDDVGRDEPPEMAEAARREAALRNYRVSAMGNGY</sequence>
<dbReference type="Pfam" id="PF13520">
    <property type="entry name" value="AA_permease_2"/>
    <property type="match status" value="1"/>
</dbReference>
<evidence type="ECO:0000256" key="3">
    <source>
        <dbReference type="ARBA" id="ARBA00022989"/>
    </source>
</evidence>
<dbReference type="GeneID" id="98128281"/>
<feature type="transmembrane region" description="Helical" evidence="5">
    <location>
        <begin position="301"/>
        <end position="322"/>
    </location>
</feature>
<dbReference type="InterPro" id="IPR050598">
    <property type="entry name" value="AminoAcid_Transporter"/>
</dbReference>
<feature type="transmembrane region" description="Helical" evidence="5">
    <location>
        <begin position="190"/>
        <end position="207"/>
    </location>
</feature>
<dbReference type="InterPro" id="IPR002293">
    <property type="entry name" value="AA/rel_permease1"/>
</dbReference>
<dbReference type="EMBL" id="JAZGUE010000006">
    <property type="protein sequence ID" value="KAL2265778.1"/>
    <property type="molecule type" value="Genomic_DNA"/>
</dbReference>
<keyword evidence="2 5" id="KW-0812">Transmembrane</keyword>
<feature type="transmembrane region" description="Helical" evidence="5">
    <location>
        <begin position="478"/>
        <end position="498"/>
    </location>
</feature>
<dbReference type="PANTHER" id="PTHR11785:SF382">
    <property type="entry name" value="LOW-AFFINITY METHIONINE PERMEASE"/>
    <property type="match status" value="1"/>
</dbReference>
<feature type="transmembrane region" description="Helical" evidence="5">
    <location>
        <begin position="519"/>
        <end position="541"/>
    </location>
</feature>
<evidence type="ECO:0000256" key="2">
    <source>
        <dbReference type="ARBA" id="ARBA00022692"/>
    </source>
</evidence>
<comment type="caution">
    <text evidence="6">The sequence shown here is derived from an EMBL/GenBank/DDBJ whole genome shotgun (WGS) entry which is preliminary data.</text>
</comment>
<dbReference type="Gene3D" id="1.20.1740.10">
    <property type="entry name" value="Amino acid/polyamine transporter I"/>
    <property type="match status" value="1"/>
</dbReference>
<evidence type="ECO:0000313" key="6">
    <source>
        <dbReference type="EMBL" id="KAL2265778.1"/>
    </source>
</evidence>
<evidence type="ECO:0008006" key="8">
    <source>
        <dbReference type="Google" id="ProtNLM"/>
    </source>
</evidence>
<reference evidence="6 7" key="1">
    <citation type="journal article" date="2024" name="Commun. Biol.">
        <title>Comparative genomic analysis of thermophilic fungi reveals convergent evolutionary adaptations and gene losses.</title>
        <authorList>
            <person name="Steindorff A.S."/>
            <person name="Aguilar-Pontes M.V."/>
            <person name="Robinson A.J."/>
            <person name="Andreopoulos B."/>
            <person name="LaButti K."/>
            <person name="Kuo A."/>
            <person name="Mondo S."/>
            <person name="Riley R."/>
            <person name="Otillar R."/>
            <person name="Haridas S."/>
            <person name="Lipzen A."/>
            <person name="Grimwood J."/>
            <person name="Schmutz J."/>
            <person name="Clum A."/>
            <person name="Reid I.D."/>
            <person name="Moisan M.C."/>
            <person name="Butler G."/>
            <person name="Nguyen T.T.M."/>
            <person name="Dewar K."/>
            <person name="Conant G."/>
            <person name="Drula E."/>
            <person name="Henrissat B."/>
            <person name="Hansel C."/>
            <person name="Singer S."/>
            <person name="Hutchinson M.I."/>
            <person name="de Vries R.P."/>
            <person name="Natvig D.O."/>
            <person name="Powell A.J."/>
            <person name="Tsang A."/>
            <person name="Grigoriev I.V."/>
        </authorList>
    </citation>
    <scope>NUCLEOTIDE SEQUENCE [LARGE SCALE GENOMIC DNA]</scope>
    <source>
        <strain evidence="6 7">ATCC 22073</strain>
    </source>
</reference>
<comment type="subcellular location">
    <subcellularLocation>
        <location evidence="1">Membrane</location>
        <topology evidence="1">Multi-pass membrane protein</topology>
    </subcellularLocation>
</comment>
<evidence type="ECO:0000256" key="4">
    <source>
        <dbReference type="ARBA" id="ARBA00023136"/>
    </source>
</evidence>
<feature type="transmembrane region" description="Helical" evidence="5">
    <location>
        <begin position="94"/>
        <end position="112"/>
    </location>
</feature>
<proteinExistence type="predicted"/>
<feature type="transmembrane region" description="Helical" evidence="5">
    <location>
        <begin position="213"/>
        <end position="235"/>
    </location>
</feature>
<feature type="transmembrane region" description="Helical" evidence="5">
    <location>
        <begin position="361"/>
        <end position="380"/>
    </location>
</feature>
<dbReference type="RefSeq" id="XP_070864505.1">
    <property type="nucleotide sequence ID" value="XM_071013637.1"/>
</dbReference>
<feature type="transmembrane region" description="Helical" evidence="5">
    <location>
        <begin position="561"/>
        <end position="580"/>
    </location>
</feature>
<accession>A0ABR4D5Y3</accession>
<keyword evidence="4 5" id="KW-0472">Membrane</keyword>